<evidence type="ECO:0000259" key="9">
    <source>
        <dbReference type="Pfam" id="PF00150"/>
    </source>
</evidence>
<evidence type="ECO:0000256" key="4">
    <source>
        <dbReference type="ARBA" id="ARBA00022729"/>
    </source>
</evidence>
<evidence type="ECO:0000256" key="3">
    <source>
        <dbReference type="ARBA" id="ARBA00012601"/>
    </source>
</evidence>
<keyword evidence="6 7" id="KW-0326">Glycosidase</keyword>
<feature type="domain" description="Glycoside hydrolase family 5" evidence="9">
    <location>
        <begin position="175"/>
        <end position="443"/>
    </location>
</feature>
<dbReference type="InterPro" id="IPR017853">
    <property type="entry name" value="GH"/>
</dbReference>
<dbReference type="InterPro" id="IPR001547">
    <property type="entry name" value="Glyco_hydro_5"/>
</dbReference>
<comment type="similarity">
    <text evidence="2 7">Belongs to the glycosyl hydrolase 5 (cellulase A) family.</text>
</comment>
<dbReference type="EC" id="3.2.1.4" evidence="3"/>
<evidence type="ECO:0000313" key="10">
    <source>
        <dbReference type="EMBL" id="TVY35399.1"/>
    </source>
</evidence>
<comment type="caution">
    <text evidence="10">The sequence shown here is derived from an EMBL/GenBank/DDBJ whole genome shotgun (WGS) entry which is preliminary data.</text>
</comment>
<evidence type="ECO:0000256" key="1">
    <source>
        <dbReference type="ARBA" id="ARBA00000966"/>
    </source>
</evidence>
<proteinExistence type="inferred from homology"/>
<dbReference type="GO" id="GO:0009251">
    <property type="term" value="P:glucan catabolic process"/>
    <property type="evidence" value="ECO:0007669"/>
    <property type="project" value="UniProtKB-ARBA"/>
</dbReference>
<keyword evidence="11" id="KW-1185">Reference proteome</keyword>
<evidence type="ECO:0000256" key="2">
    <source>
        <dbReference type="ARBA" id="ARBA00005641"/>
    </source>
</evidence>
<dbReference type="AlphaFoldDB" id="A0A8H8U9H3"/>
<dbReference type="Pfam" id="PF00150">
    <property type="entry name" value="Cellulase"/>
    <property type="match status" value="1"/>
</dbReference>
<organism evidence="10 11">
    <name type="scientific">Lachnellula subtilissima</name>
    <dbReference type="NCBI Taxonomy" id="602034"/>
    <lineage>
        <taxon>Eukaryota</taxon>
        <taxon>Fungi</taxon>
        <taxon>Dikarya</taxon>
        <taxon>Ascomycota</taxon>
        <taxon>Pezizomycotina</taxon>
        <taxon>Leotiomycetes</taxon>
        <taxon>Helotiales</taxon>
        <taxon>Lachnaceae</taxon>
        <taxon>Lachnellula</taxon>
    </lineage>
</organism>
<evidence type="ECO:0000256" key="5">
    <source>
        <dbReference type="ARBA" id="ARBA00022801"/>
    </source>
</evidence>
<evidence type="ECO:0000313" key="11">
    <source>
        <dbReference type="Proteomes" id="UP000462212"/>
    </source>
</evidence>
<evidence type="ECO:0000256" key="6">
    <source>
        <dbReference type="ARBA" id="ARBA00023295"/>
    </source>
</evidence>
<dbReference type="SUPFAM" id="SSF51445">
    <property type="entry name" value="(Trans)glycosidases"/>
    <property type="match status" value="1"/>
</dbReference>
<keyword evidence="5 7" id="KW-0378">Hydrolase</keyword>
<sequence length="474" mass="48958">MRFSKTFLAAGFTASVFAAPIPDEDSGECYWEPEETSSALAVVALYSLMLTRLIATSTSASLLSSSSRVPVPTTPATISVSSIPSTILNSTTLSTSSASIILAASSTSASLVVSSVSTSVAASLAATKAVTSASVATSSPSSTAATAAVTTSAVASSSSSASSASSTGALEWLGVNESGAEFGTGNIPGVLGTDYTWPLTASIQTLMDKGMNIFRIPFLMERLAQGTITASLDATYLADLKTIVSFITAAGGHAVIDPHNYGRYSGSIITSTSDFQTFWQNVATEFASDSNVVFDCNNEFHDMPSNTLVAELNQACIDGVRAAGATTQYVFVEGTSYTGAWTWVSSGNADAMVGLTDPSDKIVYEMHQYLDSDGSGTSDSCVSSTIGSERIAAATAWLKANNKKGILGEFAGGANSVCETAVTGLVDALTAASDVWMGAMWWGGGPWWAEYIFSMEPPSGTGYTAYIDTLATYI</sequence>
<protein>
    <recommendedName>
        <fullName evidence="3">cellulase</fullName>
        <ecNumber evidence="3">3.2.1.4</ecNumber>
    </recommendedName>
</protein>
<gene>
    <name evidence="10" type="primary">eglB_0</name>
    <name evidence="10" type="ORF">LSUB1_G005810</name>
</gene>
<dbReference type="PANTHER" id="PTHR34142:SF1">
    <property type="entry name" value="GLYCOSIDE HYDROLASE FAMILY 5 DOMAIN-CONTAINING PROTEIN"/>
    <property type="match status" value="1"/>
</dbReference>
<dbReference type="GO" id="GO:0008810">
    <property type="term" value="F:cellulase activity"/>
    <property type="evidence" value="ECO:0007669"/>
    <property type="project" value="UniProtKB-EC"/>
</dbReference>
<dbReference type="OrthoDB" id="5823761at2759"/>
<dbReference type="Gene3D" id="3.20.20.80">
    <property type="entry name" value="Glycosidases"/>
    <property type="match status" value="1"/>
</dbReference>
<evidence type="ECO:0000256" key="7">
    <source>
        <dbReference type="RuleBase" id="RU361153"/>
    </source>
</evidence>
<dbReference type="Proteomes" id="UP000462212">
    <property type="component" value="Unassembled WGS sequence"/>
</dbReference>
<evidence type="ECO:0000256" key="8">
    <source>
        <dbReference type="SAM" id="SignalP"/>
    </source>
</evidence>
<dbReference type="PANTHER" id="PTHR34142">
    <property type="entry name" value="ENDO-BETA-1,4-GLUCANASE A"/>
    <property type="match status" value="1"/>
</dbReference>
<comment type="catalytic activity">
    <reaction evidence="1">
        <text>Endohydrolysis of (1-&gt;4)-beta-D-glucosidic linkages in cellulose, lichenin and cereal beta-D-glucans.</text>
        <dbReference type="EC" id="3.2.1.4"/>
    </reaction>
</comment>
<feature type="signal peptide" evidence="8">
    <location>
        <begin position="1"/>
        <end position="18"/>
    </location>
</feature>
<name>A0A8H8U9H3_9HELO</name>
<dbReference type="FunFam" id="3.20.20.80:FF:000078">
    <property type="entry name" value="Endo-beta-1,4-glucanase B"/>
    <property type="match status" value="1"/>
</dbReference>
<dbReference type="EMBL" id="QGMJ01000528">
    <property type="protein sequence ID" value="TVY35399.1"/>
    <property type="molecule type" value="Genomic_DNA"/>
</dbReference>
<accession>A0A8H8U9H3</accession>
<keyword evidence="4 8" id="KW-0732">Signal</keyword>
<feature type="chain" id="PRO_5034898299" description="cellulase" evidence="8">
    <location>
        <begin position="19"/>
        <end position="474"/>
    </location>
</feature>
<reference evidence="10 11" key="1">
    <citation type="submission" date="2018-05" db="EMBL/GenBank/DDBJ databases">
        <title>Genome sequencing and assembly of the regulated plant pathogen Lachnellula willkommii and related sister species for the development of diagnostic species identification markers.</title>
        <authorList>
            <person name="Giroux E."/>
            <person name="Bilodeau G."/>
        </authorList>
    </citation>
    <scope>NUCLEOTIDE SEQUENCE [LARGE SCALE GENOMIC DNA]</scope>
    <source>
        <strain evidence="10 11">CBS 197.66</strain>
    </source>
</reference>